<name>A0ABW1KT22_9PROT</name>
<evidence type="ECO:0000313" key="13">
    <source>
        <dbReference type="EMBL" id="MFC6034151.1"/>
    </source>
</evidence>
<dbReference type="GO" id="GO:0103117">
    <property type="term" value="F:UDP-3-O-acyl-N-acetylglucosamine deacetylase activity"/>
    <property type="evidence" value="ECO:0007669"/>
    <property type="project" value="UniProtKB-EC"/>
</dbReference>
<reference evidence="13 14" key="1">
    <citation type="submission" date="2024-09" db="EMBL/GenBank/DDBJ databases">
        <authorList>
            <person name="Zhang Z.-H."/>
        </authorList>
    </citation>
    <scope>NUCLEOTIDE SEQUENCE [LARGE SCALE GENOMIC DNA]</scope>
    <source>
        <strain evidence="13 14">HHTR114</strain>
    </source>
</reference>
<keyword evidence="9 12" id="KW-0862">Zinc</keyword>
<comment type="caution">
    <text evidence="13">The sequence shown here is derived from an EMBL/GenBank/DDBJ whole genome shotgun (WGS) entry which is preliminary data.</text>
</comment>
<dbReference type="EMBL" id="JBHPON010000001">
    <property type="protein sequence ID" value="MFC6034151.1"/>
    <property type="molecule type" value="Genomic_DNA"/>
</dbReference>
<dbReference type="RefSeq" id="WP_379880537.1">
    <property type="nucleotide sequence ID" value="NZ_JBHPON010000001.1"/>
</dbReference>
<dbReference type="PANTHER" id="PTHR33694">
    <property type="entry name" value="UDP-3-O-ACYL-N-ACETYLGLUCOSAMINE DEACETYLASE 1, MITOCHONDRIAL-RELATED"/>
    <property type="match status" value="1"/>
</dbReference>
<dbReference type="Gene3D" id="3.30.1700.10">
    <property type="entry name" value="lpxc deacetylase, domain 2"/>
    <property type="match status" value="1"/>
</dbReference>
<keyword evidence="7 12" id="KW-0479">Metal-binding</keyword>
<feature type="binding site" evidence="12">
    <location>
        <position position="86"/>
    </location>
    <ligand>
        <name>Zn(2+)</name>
        <dbReference type="ChEBI" id="CHEBI:29105"/>
    </ligand>
</feature>
<comment type="catalytic activity">
    <reaction evidence="11 12">
        <text>a UDP-3-O-[(3R)-3-hydroxyacyl]-N-acetyl-alpha-D-glucosamine + H2O = a UDP-3-O-[(3R)-3-hydroxyacyl]-alpha-D-glucosamine + acetate</text>
        <dbReference type="Rhea" id="RHEA:67816"/>
        <dbReference type="ChEBI" id="CHEBI:15377"/>
        <dbReference type="ChEBI" id="CHEBI:30089"/>
        <dbReference type="ChEBI" id="CHEBI:137740"/>
        <dbReference type="ChEBI" id="CHEBI:173225"/>
        <dbReference type="EC" id="3.5.1.108"/>
    </reaction>
</comment>
<dbReference type="Pfam" id="PF03331">
    <property type="entry name" value="LpxC"/>
    <property type="match status" value="1"/>
</dbReference>
<organism evidence="13 14">
    <name type="scientific">Hyphococcus aureus</name>
    <dbReference type="NCBI Taxonomy" id="2666033"/>
    <lineage>
        <taxon>Bacteria</taxon>
        <taxon>Pseudomonadati</taxon>
        <taxon>Pseudomonadota</taxon>
        <taxon>Alphaproteobacteria</taxon>
        <taxon>Parvularculales</taxon>
        <taxon>Parvularculaceae</taxon>
        <taxon>Hyphococcus</taxon>
    </lineage>
</organism>
<comment type="function">
    <text evidence="2 12">Catalyzes the hydrolysis of UDP-3-O-myristoyl-N-acetylglucosamine to form UDP-3-O-myristoylglucosamine and acetate, the committed step in lipid A biosynthesis.</text>
</comment>
<dbReference type="InterPro" id="IPR011334">
    <property type="entry name" value="UDP-acyl_GlcNac_deAcase_C"/>
</dbReference>
<evidence type="ECO:0000256" key="4">
    <source>
        <dbReference type="ARBA" id="ARBA00012745"/>
    </source>
</evidence>
<dbReference type="InterPro" id="IPR020568">
    <property type="entry name" value="Ribosomal_Su5_D2-typ_SF"/>
</dbReference>
<accession>A0ABW1KT22</accession>
<evidence type="ECO:0000256" key="3">
    <source>
        <dbReference type="ARBA" id="ARBA00005002"/>
    </source>
</evidence>
<dbReference type="SUPFAM" id="SSF54211">
    <property type="entry name" value="Ribosomal protein S5 domain 2-like"/>
    <property type="match status" value="2"/>
</dbReference>
<dbReference type="EC" id="3.5.1.108" evidence="4 12"/>
<evidence type="ECO:0000256" key="12">
    <source>
        <dbReference type="HAMAP-Rule" id="MF_00388"/>
    </source>
</evidence>
<evidence type="ECO:0000256" key="8">
    <source>
        <dbReference type="ARBA" id="ARBA00022801"/>
    </source>
</evidence>
<evidence type="ECO:0000256" key="9">
    <source>
        <dbReference type="ARBA" id="ARBA00022833"/>
    </source>
</evidence>
<comment type="similarity">
    <text evidence="12">Belongs to the LpxC family.</text>
</comment>
<feature type="active site" description="Proton donor" evidence="12">
    <location>
        <position position="270"/>
    </location>
</feature>
<gene>
    <name evidence="12 13" type="primary">lpxC</name>
    <name evidence="13" type="ORF">ACFMB1_01270</name>
</gene>
<keyword evidence="5 12" id="KW-0444">Lipid biosynthesis</keyword>
<evidence type="ECO:0000256" key="2">
    <source>
        <dbReference type="ARBA" id="ARBA00002923"/>
    </source>
</evidence>
<evidence type="ECO:0000256" key="7">
    <source>
        <dbReference type="ARBA" id="ARBA00022723"/>
    </source>
</evidence>
<evidence type="ECO:0000313" key="14">
    <source>
        <dbReference type="Proteomes" id="UP001596116"/>
    </source>
</evidence>
<dbReference type="HAMAP" id="MF_00388">
    <property type="entry name" value="LpxC"/>
    <property type="match status" value="1"/>
</dbReference>
<comment type="pathway">
    <text evidence="3 12">Glycolipid biosynthesis; lipid IV(A) biosynthesis; lipid IV(A) from (3R)-3-hydroxytetradecanoyl-[acyl-carrier-protein] and UDP-N-acetyl-alpha-D-glucosamine: step 2/6.</text>
</comment>
<keyword evidence="10 12" id="KW-0443">Lipid metabolism</keyword>
<dbReference type="InterPro" id="IPR015870">
    <property type="entry name" value="UDP-acyl_N-AcGlcN_deAcase_N"/>
</dbReference>
<dbReference type="InterPro" id="IPR004463">
    <property type="entry name" value="UDP-acyl_GlcNac_deAcase"/>
</dbReference>
<dbReference type="NCBIfam" id="TIGR00325">
    <property type="entry name" value="lpxC"/>
    <property type="match status" value="1"/>
</dbReference>
<proteinExistence type="inferred from homology"/>
<evidence type="ECO:0000256" key="6">
    <source>
        <dbReference type="ARBA" id="ARBA00022556"/>
    </source>
</evidence>
<comment type="cofactor">
    <cofactor evidence="1 12">
        <name>Zn(2+)</name>
        <dbReference type="ChEBI" id="CHEBI:29105"/>
    </cofactor>
</comment>
<sequence>MRSPAFQRTLKTVVEFAGVGLHSGEACRVVLTPAIAGEGPDGILFRRTDLAAPDNIIAAIPENVACANHGTTLTNNAGVSVATVEHLMAALALTGVDNLVIEIDGPEVPILDGSAAAFVTGIAKAGLASLKTRRRPVVITEAEHIADGERSITVEPYAGRLVEIEIDFCDCLIGRQSLRLDLDDPAVIARLASARTFCRLNEVEALRSAGLIRGGALSNGIVVDGDRVLNEEPLRDPAEFALHKALDLIGDLYLLGGPVIGRIRAVKPGHDLNTRAALYLKEAQAETRQPSRATA</sequence>
<dbReference type="PANTHER" id="PTHR33694:SF1">
    <property type="entry name" value="UDP-3-O-ACYL-N-ACETYLGLUCOSAMINE DEACETYLASE 1, MITOCHONDRIAL-RELATED"/>
    <property type="match status" value="1"/>
</dbReference>
<feature type="binding site" evidence="12">
    <location>
        <position position="243"/>
    </location>
    <ligand>
        <name>Zn(2+)</name>
        <dbReference type="ChEBI" id="CHEBI:29105"/>
    </ligand>
</feature>
<keyword evidence="6 12" id="KW-0441">Lipid A biosynthesis</keyword>
<dbReference type="Proteomes" id="UP001596116">
    <property type="component" value="Unassembled WGS sequence"/>
</dbReference>
<evidence type="ECO:0000256" key="10">
    <source>
        <dbReference type="ARBA" id="ARBA00023098"/>
    </source>
</evidence>
<feature type="binding site" evidence="12">
    <location>
        <position position="247"/>
    </location>
    <ligand>
        <name>Zn(2+)</name>
        <dbReference type="ChEBI" id="CHEBI:29105"/>
    </ligand>
</feature>
<evidence type="ECO:0000256" key="11">
    <source>
        <dbReference type="ARBA" id="ARBA00024535"/>
    </source>
</evidence>
<evidence type="ECO:0000256" key="5">
    <source>
        <dbReference type="ARBA" id="ARBA00022516"/>
    </source>
</evidence>
<protein>
    <recommendedName>
        <fullName evidence="4 12">UDP-3-O-acyl-N-acetylglucosamine deacetylase</fullName>
        <shortName evidence="12">UDP-3-O-acyl-GlcNAc deacetylase</shortName>
        <ecNumber evidence="4 12">3.5.1.108</ecNumber>
    </recommendedName>
    <alternativeName>
        <fullName evidence="12">UDP-3-O-[R-3-hydroxymyristoyl]-N-acetylglucosamine deacetylase</fullName>
    </alternativeName>
</protein>
<keyword evidence="8 12" id="KW-0378">Hydrolase</keyword>
<keyword evidence="14" id="KW-1185">Reference proteome</keyword>
<dbReference type="Gene3D" id="3.30.230.20">
    <property type="entry name" value="lpxc deacetylase, domain 1"/>
    <property type="match status" value="1"/>
</dbReference>
<evidence type="ECO:0000256" key="1">
    <source>
        <dbReference type="ARBA" id="ARBA00001947"/>
    </source>
</evidence>